<organism evidence="2 3">
    <name type="scientific">Streptomyces solincola</name>
    <dbReference type="NCBI Taxonomy" id="2100817"/>
    <lineage>
        <taxon>Bacteria</taxon>
        <taxon>Bacillati</taxon>
        <taxon>Actinomycetota</taxon>
        <taxon>Actinomycetes</taxon>
        <taxon>Kitasatosporales</taxon>
        <taxon>Streptomycetaceae</taxon>
        <taxon>Streptomyces</taxon>
    </lineage>
</organism>
<keyword evidence="1" id="KW-0812">Transmembrane</keyword>
<comment type="caution">
    <text evidence="2">The sequence shown here is derived from an EMBL/GenBank/DDBJ whole genome shotgun (WGS) entry which is preliminary data.</text>
</comment>
<feature type="transmembrane region" description="Helical" evidence="1">
    <location>
        <begin position="67"/>
        <end position="84"/>
    </location>
</feature>
<feature type="transmembrane region" description="Helical" evidence="1">
    <location>
        <begin position="90"/>
        <end position="110"/>
    </location>
</feature>
<protein>
    <recommendedName>
        <fullName evidence="4">Integral membrane protein</fullName>
    </recommendedName>
</protein>
<evidence type="ECO:0000313" key="2">
    <source>
        <dbReference type="EMBL" id="PRH79796.1"/>
    </source>
</evidence>
<feature type="transmembrane region" description="Helical" evidence="1">
    <location>
        <begin position="37"/>
        <end position="55"/>
    </location>
</feature>
<keyword evidence="1" id="KW-1133">Transmembrane helix</keyword>
<accession>A0A2S9PZE4</accession>
<proteinExistence type="predicted"/>
<evidence type="ECO:0000313" key="3">
    <source>
        <dbReference type="Proteomes" id="UP000239322"/>
    </source>
</evidence>
<dbReference type="Proteomes" id="UP000239322">
    <property type="component" value="Unassembled WGS sequence"/>
</dbReference>
<evidence type="ECO:0000256" key="1">
    <source>
        <dbReference type="SAM" id="Phobius"/>
    </source>
</evidence>
<keyword evidence="3" id="KW-1185">Reference proteome</keyword>
<dbReference type="AlphaFoldDB" id="A0A2S9PZE4"/>
<feature type="transmembrane region" description="Helical" evidence="1">
    <location>
        <begin position="12"/>
        <end position="31"/>
    </location>
</feature>
<dbReference type="EMBL" id="PVLV01000099">
    <property type="protein sequence ID" value="PRH79796.1"/>
    <property type="molecule type" value="Genomic_DNA"/>
</dbReference>
<evidence type="ECO:0008006" key="4">
    <source>
        <dbReference type="Google" id="ProtNLM"/>
    </source>
</evidence>
<gene>
    <name evidence="2" type="ORF">C6N75_07735</name>
</gene>
<dbReference type="OrthoDB" id="4333492at2"/>
<reference evidence="2 3" key="1">
    <citation type="submission" date="2018-03" db="EMBL/GenBank/DDBJ databases">
        <title>Novel Streptomyces sp. from soil.</title>
        <authorList>
            <person name="Tan G.Y.A."/>
            <person name="Lee Z.Y."/>
        </authorList>
    </citation>
    <scope>NUCLEOTIDE SEQUENCE [LARGE SCALE GENOMIC DNA]</scope>
    <source>
        <strain evidence="2 3">ST5x</strain>
    </source>
</reference>
<keyword evidence="1" id="KW-0472">Membrane</keyword>
<sequence>MTGAAAIAGAEALALFAGGIYLLVTSVTGHPDGLTQAVTGGVTLLALGVIPLIAARGLLRRRSWSRGPAVVTQLMALPVAWTLLQADSTAIPAGIVLAALAVTGLVLLFHPSTTRALNIRPRA</sequence>
<name>A0A2S9PZE4_9ACTN</name>